<dbReference type="STRING" id="383855.M2Z5R2"/>
<dbReference type="GO" id="GO:0050346">
    <property type="term" value="F:trans-L-3-hydroxyproline dehydratase activity"/>
    <property type="evidence" value="ECO:0007669"/>
    <property type="project" value="UniProtKB-EC"/>
</dbReference>
<dbReference type="FunFam" id="3.10.310.10:FF:000003">
    <property type="entry name" value="Proline racemase"/>
    <property type="match status" value="1"/>
</dbReference>
<dbReference type="EMBL" id="KB446557">
    <property type="protein sequence ID" value="EME85145.1"/>
    <property type="molecule type" value="Genomic_DNA"/>
</dbReference>
<dbReference type="SUPFAM" id="SSF54506">
    <property type="entry name" value="Diaminopimelate epimerase-like"/>
    <property type="match status" value="1"/>
</dbReference>
<comment type="similarity">
    <text evidence="2">Belongs to the proline racemase family.</text>
</comment>
<sequence>MHLAQQLSASPSAIQCIDMHTTGEPTRIIYQGYPDLQGTLLEQRSQAKRDHDHIRRRLILEPRGHRDMYAAVLRPETEHTKSGQAHMGVIFLTNEGYSTMCGHATIALARFLLDTHDKKIFPKRDDIRLNRKKQDAELVLHAPCGLVKVIVPTTEDGSQSHPSHASYHLSVPSFATGIDVRIEIPEEYRWPELLSKNQNHVIADFSYGGAFYCLISTDELGFPGRLERGKVNLSAMDFATKNLKAAINQDPKLKYLFTHPEHEDLGFLYSVIIVDQDFEIPRRIDETTRAETGLCFFANQQIDRSPTGSGVAARVALAYAKDLESKDESVAYHSMVSRCWGGRGGFVGSFWEEVGKTEHNYPIIQVQIEGRASYTGTSTFIVEESDPLGDDGFIFENLC</sequence>
<organism evidence="4 5">
    <name type="scientific">Pseudocercospora fijiensis (strain CIRAD86)</name>
    <name type="common">Black leaf streak disease fungus</name>
    <name type="synonym">Mycosphaerella fijiensis</name>
    <dbReference type="NCBI Taxonomy" id="383855"/>
    <lineage>
        <taxon>Eukaryota</taxon>
        <taxon>Fungi</taxon>
        <taxon>Dikarya</taxon>
        <taxon>Ascomycota</taxon>
        <taxon>Pezizomycotina</taxon>
        <taxon>Dothideomycetes</taxon>
        <taxon>Dothideomycetidae</taxon>
        <taxon>Mycosphaerellales</taxon>
        <taxon>Mycosphaerellaceae</taxon>
        <taxon>Pseudocercospora</taxon>
    </lineage>
</organism>
<protein>
    <recommendedName>
        <fullName evidence="3">trans-L-3-hydroxyproline dehydratase</fullName>
        <ecNumber evidence="3">4.2.1.77</ecNumber>
    </recommendedName>
</protein>
<reference evidence="4 5" key="1">
    <citation type="journal article" date="2012" name="PLoS Pathog.">
        <title>Diverse lifestyles and strategies of plant pathogenesis encoded in the genomes of eighteen Dothideomycetes fungi.</title>
        <authorList>
            <person name="Ohm R.A."/>
            <person name="Feau N."/>
            <person name="Henrissat B."/>
            <person name="Schoch C.L."/>
            <person name="Horwitz B.A."/>
            <person name="Barry K.W."/>
            <person name="Condon B.J."/>
            <person name="Copeland A.C."/>
            <person name="Dhillon B."/>
            <person name="Glaser F."/>
            <person name="Hesse C.N."/>
            <person name="Kosti I."/>
            <person name="LaButti K."/>
            <person name="Lindquist E.A."/>
            <person name="Lucas S."/>
            <person name="Salamov A.A."/>
            <person name="Bradshaw R.E."/>
            <person name="Ciuffetti L."/>
            <person name="Hamelin R.C."/>
            <person name="Kema G.H.J."/>
            <person name="Lawrence C."/>
            <person name="Scott J.A."/>
            <person name="Spatafora J.W."/>
            <person name="Turgeon B.G."/>
            <person name="de Wit P.J.G.M."/>
            <person name="Zhong S."/>
            <person name="Goodwin S.B."/>
            <person name="Grigoriev I.V."/>
        </authorList>
    </citation>
    <scope>NUCLEOTIDE SEQUENCE [LARGE SCALE GENOMIC DNA]</scope>
    <source>
        <strain evidence="4 5">CIRAD86</strain>
    </source>
</reference>
<dbReference type="PANTHER" id="PTHR33442">
    <property type="entry name" value="TRANS-3-HYDROXY-L-PROLINE DEHYDRATASE"/>
    <property type="match status" value="1"/>
</dbReference>
<comment type="catalytic activity">
    <reaction evidence="1">
        <text>trans-3-hydroxy-L-proline = 1-pyrroline-2-carboxylate + H2O</text>
        <dbReference type="Rhea" id="RHEA:10320"/>
        <dbReference type="ChEBI" id="CHEBI:15377"/>
        <dbReference type="ChEBI" id="CHEBI:39785"/>
        <dbReference type="ChEBI" id="CHEBI:57938"/>
        <dbReference type="EC" id="4.2.1.77"/>
    </reaction>
</comment>
<dbReference type="VEuPathDB" id="FungiDB:MYCFIDRAFT_214964"/>
<evidence type="ECO:0000256" key="1">
    <source>
        <dbReference type="ARBA" id="ARBA00001148"/>
    </source>
</evidence>
<evidence type="ECO:0000256" key="2">
    <source>
        <dbReference type="ARBA" id="ARBA00007529"/>
    </source>
</evidence>
<evidence type="ECO:0000313" key="5">
    <source>
        <dbReference type="Proteomes" id="UP000016932"/>
    </source>
</evidence>
<dbReference type="PANTHER" id="PTHR33442:SF1">
    <property type="entry name" value="TRANS-3-HYDROXY-L-PROLINE DEHYDRATASE"/>
    <property type="match status" value="1"/>
</dbReference>
<dbReference type="KEGG" id="pfj:MYCFIDRAFT_214964"/>
<dbReference type="Pfam" id="PF05544">
    <property type="entry name" value="Pro_racemase"/>
    <property type="match status" value="1"/>
</dbReference>
<evidence type="ECO:0000256" key="3">
    <source>
        <dbReference type="ARBA" id="ARBA00013105"/>
    </source>
</evidence>
<gene>
    <name evidence="4" type="ORF">MYCFIDRAFT_214964</name>
</gene>
<dbReference type="Proteomes" id="UP000016932">
    <property type="component" value="Unassembled WGS sequence"/>
</dbReference>
<dbReference type="OrthoDB" id="6409228at2759"/>
<dbReference type="HOGENOM" id="CLU_036729_0_1_1"/>
<dbReference type="AlphaFoldDB" id="M2Z5R2"/>
<proteinExistence type="inferred from homology"/>
<accession>M2Z5R2</accession>
<dbReference type="RefSeq" id="XP_007925613.1">
    <property type="nucleotide sequence ID" value="XM_007927422.1"/>
</dbReference>
<keyword evidence="5" id="KW-1185">Reference proteome</keyword>
<dbReference type="Gene3D" id="3.10.310.10">
    <property type="entry name" value="Diaminopimelate Epimerase, Chain A, domain 1"/>
    <property type="match status" value="2"/>
</dbReference>
<evidence type="ECO:0000313" key="4">
    <source>
        <dbReference type="EMBL" id="EME85145.1"/>
    </source>
</evidence>
<dbReference type="InterPro" id="IPR008794">
    <property type="entry name" value="Pro_racemase_fam"/>
</dbReference>
<dbReference type="GeneID" id="19338114"/>
<dbReference type="EC" id="4.2.1.77" evidence="3"/>
<dbReference type="eggNOG" id="ENOG502QRPF">
    <property type="taxonomic scope" value="Eukaryota"/>
</dbReference>
<name>M2Z5R2_PSEFD</name>
<dbReference type="SFLD" id="SFLDS00028">
    <property type="entry name" value="Proline_Racemase"/>
    <property type="match status" value="1"/>
</dbReference>